<dbReference type="EMBL" id="CAJPWZ010000368">
    <property type="protein sequence ID" value="CAG2191635.1"/>
    <property type="molecule type" value="Genomic_DNA"/>
</dbReference>
<evidence type="ECO:0000313" key="2">
    <source>
        <dbReference type="Proteomes" id="UP000683360"/>
    </source>
</evidence>
<evidence type="ECO:0000313" key="1">
    <source>
        <dbReference type="EMBL" id="CAG2191635.1"/>
    </source>
</evidence>
<comment type="caution">
    <text evidence="1">The sequence shown here is derived from an EMBL/GenBank/DDBJ whole genome shotgun (WGS) entry which is preliminary data.</text>
</comment>
<reference evidence="1" key="1">
    <citation type="submission" date="2021-03" db="EMBL/GenBank/DDBJ databases">
        <authorList>
            <person name="Bekaert M."/>
        </authorList>
    </citation>
    <scope>NUCLEOTIDE SEQUENCE</scope>
</reference>
<dbReference type="AlphaFoldDB" id="A0A8S3Q823"/>
<dbReference type="OrthoDB" id="6151976at2759"/>
<name>A0A8S3Q823_MYTED</name>
<proteinExistence type="predicted"/>
<dbReference type="Proteomes" id="UP000683360">
    <property type="component" value="Unassembled WGS sequence"/>
</dbReference>
<organism evidence="1 2">
    <name type="scientific">Mytilus edulis</name>
    <name type="common">Blue mussel</name>
    <dbReference type="NCBI Taxonomy" id="6550"/>
    <lineage>
        <taxon>Eukaryota</taxon>
        <taxon>Metazoa</taxon>
        <taxon>Spiralia</taxon>
        <taxon>Lophotrochozoa</taxon>
        <taxon>Mollusca</taxon>
        <taxon>Bivalvia</taxon>
        <taxon>Autobranchia</taxon>
        <taxon>Pteriomorphia</taxon>
        <taxon>Mytilida</taxon>
        <taxon>Mytiloidea</taxon>
        <taxon>Mytilidae</taxon>
        <taxon>Mytilinae</taxon>
        <taxon>Mytilus</taxon>
    </lineage>
</organism>
<sequence length="802" mass="91976">MGKIKQKRKQLRSLRNRQQFEKRCGCDLHFDTDSYCKLFRTSGHVSKKAKYICDRCLALTEDPTFLSQRENDAHDEDNLEVQSGDDILEDLDISGIEPVTEVNDDAPNSNETNSIWVNECHDFVKKMVKHLESGDASENDLKCIFKSIGTLMKSLISLDSKTVSTTYKSLDTLTRLYCIEFLQNRPQPLVVFICSMIGNDLIHMSKKLLNSICILIEQLYYVCNQNFIGPFSFSQSLLKWMVSGSKMCHSLDGSSTAAGSITSLKKVVKEFSIKPNECFNHGDVDIFFDNTQKIGKTRRVREGGSTPVDVATNVVFIKQHETKDIQLRTDLKPSNWLDVEPCQIVKFHKEAIQGFNDYKRRVQADVLKETEAQIEYDEEAGNYKDHSTRYVQTVRTNSSSVSSREALYPHVESQHPPNEPEVKLGEIIPVNPNSRESVKHVIQNIMQQCKVGQNRQWIRIGSDGVPFNIADNLLDHVVVCQKCKLEVDLRYQSFQKHIDEKHRGIEVCYEKLFGLCLGLKCFRSGVRKNNSMLMLAGRQTVAVLMYIGKHRIYQNLIVKDLMNRLRAPPEVLEYIKGSESFSISGDSTKGEGGDYVTENQNRHLKQHLPPGVPSKDGWIMSSRCDDAFQKIRENIYHRIGIKDPGQEQTAVMSQDKEIQMFRKVIRDSRLFEDPYSNSALKSITGEILHPDLVNFYNTCQKNFENYVSNKKDELLPVFVKMEDEVQYNDINNWTINKISQEIQQSITSLPDEELGLIYQDMFRTDIVKSNKAGHIQVLQELRGLHQMMQAEELPDEFPFVNL</sequence>
<accession>A0A8S3Q823</accession>
<gene>
    <name evidence="1" type="ORF">MEDL_6867</name>
</gene>
<protein>
    <submittedName>
        <fullName evidence="1">Uncharacterized protein</fullName>
    </submittedName>
</protein>
<keyword evidence="2" id="KW-1185">Reference proteome</keyword>